<dbReference type="Pfam" id="PF16206">
    <property type="entry name" value="Mon2_C"/>
    <property type="match status" value="1"/>
</dbReference>
<reference evidence="9" key="2">
    <citation type="submission" date="2015-01" db="EMBL/GenBank/DDBJ databases">
        <title>Evolutionary Origins and Diversification of the Mycorrhizal Mutualists.</title>
        <authorList>
            <consortium name="DOE Joint Genome Institute"/>
            <consortium name="Mycorrhizal Genomics Consortium"/>
            <person name="Kohler A."/>
            <person name="Kuo A."/>
            <person name="Nagy L.G."/>
            <person name="Floudas D."/>
            <person name="Copeland A."/>
            <person name="Barry K.W."/>
            <person name="Cichocki N."/>
            <person name="Veneault-Fourrey C."/>
            <person name="LaButti K."/>
            <person name="Lindquist E.A."/>
            <person name="Lipzen A."/>
            <person name="Lundell T."/>
            <person name="Morin E."/>
            <person name="Murat C."/>
            <person name="Riley R."/>
            <person name="Ohm R."/>
            <person name="Sun H."/>
            <person name="Tunlid A."/>
            <person name="Henrissat B."/>
            <person name="Grigoriev I.V."/>
            <person name="Hibbett D.S."/>
            <person name="Martin F."/>
        </authorList>
    </citation>
    <scope>NUCLEOTIDE SEQUENCE [LARGE SCALE GENOMIC DNA]</scope>
    <source>
        <strain evidence="9">MAFF 305830</strain>
    </source>
</reference>
<feature type="region of interest" description="Disordered" evidence="4">
    <location>
        <begin position="672"/>
        <end position="699"/>
    </location>
</feature>
<sequence length="1760" mass="192600">MSSVSFLISELQALATETRRRHPEVREASDKAVALLRANAGVSLVNNDAFADELLRPVFLGCKTKNAKVVTIALGSLQRLIALRAVPSYALPQILATMAEILTQGVDIQLKILQALLSLVTSLPDVHGATMGDALLLCFRLQESRIAVVSSTAAATLRQLVMFVFEKVLSKKETDPPESLTTVRLPDGTSANLNSSEVDAYYVFEDLCLLANTESPNFLKIESLPKTFALELIESVLTNYHVLFHKHPEILLLLHHHLSPLLLKSLSERSSFPLILRSTRVVFILLKQFSDELVTESEVFAMMLIKIISGEESSASDGSRRPHWMRVLSAEVLRGICSDADLIRQYWERYDSENGGSHVFTSLIASLKRLVTEKPALLGVGQQMQGLGVQTDGSGNYKLEQVAGMMANAATTTVTGALGIHGAPVGLSLATCTMKVQCIDQLDKADAPMIPEGYIYVLGLQCLVSIAEGFASTALPAFTSLTSRFSSTEASKLPKALNLEALPSEEPMVQQLRSDKSMIEAGWPALLASLSFLINTNLSDELFTDVLAAFQALTNVSGVLGAQTSRDAFITSLSKLAIPSLVVTRLDSWVEPSTNRSTSGMGVVDGITALANAAMPVQAPALSERNIACLKVLVYSASYLGGSLGPSWFNVLETLQNADYVLTAKGTKSNSLRKMPSNLMSPPIQKSMSGNGISDSNAAEPRPVLLADTEPENVLSAIQGLFESTKDMDDEAFRHFAVALCKLSAEMISMQVSADMEDTSIEDSNGAPVSPTVARAHRRRVSGIQLSRTPRSGDFSVNKLGMIALLNIHRLLYADAEVAWSPISEHLLSIIRHPAAPTSLRLQAAQNLDQVLVIIPRSLSNFPTELVAEVQRRTLDALALQVLTEGVISTVVDIRRMGLETLHSILQTGAHTLVVGWEAILEMLGSVCRPAPGVPTSNTGIPEESIPYSPAVPTTPHTRLTPLNTSSFSDKPNLILIRVAFQSLTLVCDTLQSLSTEQLKLCITTLGLFGRQVDTNIALTAAESLLWSVSDSIQLRRKGASAEAQYNELWMFLLTELLVLCTDARPEVRGGSIQTVFRSLQLYGLTLSLEMWDQCIWKIVFPLLDSLQKSAGSVSPDGADPLLSKAAWDESKILALQSIGSLFNDFLMAKLLQLPDFGTVWNTFVTNIQDFALLDTRSIGTVALRSLEKALKAFKDPAGADLKLADHSCERVWEAWEIMGANISQQKNSSGGRFTQDSLVALVDVVRTLRALSRMARGHEWELERLKSLLSILKAIITYPFSDFRPDIDSLTPLQNNILSVYDGIDMLVPGSPSLILADFSYFVTLPFVAAYELRQAPLSSQVEGRPVIQKVTYIAICKRVMPVLAHLYTRFKASADIYADGTVDAILLAYAIPIKVKYNCPAPSKFGSDVPLWKTATTNFLSVAKECAPRVADFSECSDQQVSATWRRLLEVFEGALLADCSTAAEDSIDEIFDHAFIATIKSHITPYLGNKRITDDIIIDFGKILQHASKIHEVGATPLFDDTRTSSEQNQPDVHQEISSPMPYKGFKIHELVDVVGTTSGFNILPRERFSYWCFDLLFLLCSQTTDHHEEKRRRVAALCLPQLLGRINQALLSYCLDTEIYGDMPFSRTREEELIYILKQVASMKLWSGSLWASQSESPSEYAVKQPESTQTNNISSMIRDLAYRSEKAHLFYSYNLLLKLSSTAKAAVAWLPDSFPDTAPALEGASDVPPISHYNSKELANACLAVLGQEMGLLTQ</sequence>
<keyword evidence="9" id="KW-1185">Reference proteome</keyword>
<dbReference type="EMBL" id="KN824284">
    <property type="protein sequence ID" value="KIM30394.1"/>
    <property type="molecule type" value="Genomic_DNA"/>
</dbReference>
<feature type="domain" description="Mon2/Sec7/BIG1-like HUS" evidence="5">
    <location>
        <begin position="199"/>
        <end position="358"/>
    </location>
</feature>
<comment type="similarity">
    <text evidence="1">Belongs to the MON2 family.</text>
</comment>
<protein>
    <recommendedName>
        <fullName evidence="10">Protein MON2 homolog</fullName>
    </recommendedName>
</protein>
<dbReference type="PANTHER" id="PTHR10663:SF333">
    <property type="entry name" value="PROTEIN MON2 HOMOLOG"/>
    <property type="match status" value="1"/>
</dbReference>
<proteinExistence type="inferred from homology"/>
<dbReference type="InterPro" id="IPR032691">
    <property type="entry name" value="Mon2/Sec7/BIG1-like_HUS"/>
</dbReference>
<reference evidence="8 9" key="1">
    <citation type="submission" date="2014-04" db="EMBL/GenBank/DDBJ databases">
        <authorList>
            <consortium name="DOE Joint Genome Institute"/>
            <person name="Kuo A."/>
            <person name="Zuccaro A."/>
            <person name="Kohler A."/>
            <person name="Nagy L.G."/>
            <person name="Floudas D."/>
            <person name="Copeland A."/>
            <person name="Barry K.W."/>
            <person name="Cichocki N."/>
            <person name="Veneault-Fourrey C."/>
            <person name="LaButti K."/>
            <person name="Lindquist E.A."/>
            <person name="Lipzen A."/>
            <person name="Lundell T."/>
            <person name="Morin E."/>
            <person name="Murat C."/>
            <person name="Sun H."/>
            <person name="Tunlid A."/>
            <person name="Henrissat B."/>
            <person name="Grigoriev I.V."/>
            <person name="Hibbett D.S."/>
            <person name="Martin F."/>
            <person name="Nordberg H.P."/>
            <person name="Cantor M.N."/>
            <person name="Hua S.X."/>
        </authorList>
    </citation>
    <scope>NUCLEOTIDE SEQUENCE [LARGE SCALE GENOMIC DNA]</scope>
    <source>
        <strain evidence="8 9">MAFF 305830</strain>
    </source>
</reference>
<evidence type="ECO:0000313" key="9">
    <source>
        <dbReference type="Proteomes" id="UP000054097"/>
    </source>
</evidence>
<gene>
    <name evidence="8" type="ORF">M408DRAFT_21910</name>
</gene>
<dbReference type="Proteomes" id="UP000054097">
    <property type="component" value="Unassembled WGS sequence"/>
</dbReference>
<keyword evidence="2" id="KW-0813">Transport</keyword>
<evidence type="ECO:0000256" key="1">
    <source>
        <dbReference type="ARBA" id="ARBA00008144"/>
    </source>
</evidence>
<feature type="domain" description="Mon2 C-terminal" evidence="6">
    <location>
        <begin position="1044"/>
        <end position="1192"/>
    </location>
</feature>
<organism evidence="8 9">
    <name type="scientific">Serendipita vermifera MAFF 305830</name>
    <dbReference type="NCBI Taxonomy" id="933852"/>
    <lineage>
        <taxon>Eukaryota</taxon>
        <taxon>Fungi</taxon>
        <taxon>Dikarya</taxon>
        <taxon>Basidiomycota</taxon>
        <taxon>Agaricomycotina</taxon>
        <taxon>Agaricomycetes</taxon>
        <taxon>Sebacinales</taxon>
        <taxon>Serendipitaceae</taxon>
        <taxon>Serendipita</taxon>
    </lineage>
</organism>
<evidence type="ECO:0000259" key="5">
    <source>
        <dbReference type="Pfam" id="PF12783"/>
    </source>
</evidence>
<keyword evidence="3" id="KW-0653">Protein transport</keyword>
<feature type="compositionally biased region" description="Polar residues" evidence="4">
    <location>
        <begin position="672"/>
        <end position="697"/>
    </location>
</feature>
<dbReference type="PANTHER" id="PTHR10663">
    <property type="entry name" value="GUANYL-NUCLEOTIDE EXCHANGE FACTOR"/>
    <property type="match status" value="1"/>
</dbReference>
<dbReference type="SUPFAM" id="SSF48371">
    <property type="entry name" value="ARM repeat"/>
    <property type="match status" value="2"/>
</dbReference>
<dbReference type="OrthoDB" id="294853at2759"/>
<accession>A0A0C3BE24</accession>
<dbReference type="Pfam" id="PF16213">
    <property type="entry name" value="DCB"/>
    <property type="match status" value="1"/>
</dbReference>
<evidence type="ECO:0000313" key="8">
    <source>
        <dbReference type="EMBL" id="KIM30394.1"/>
    </source>
</evidence>
<evidence type="ECO:0000259" key="7">
    <source>
        <dbReference type="Pfam" id="PF16213"/>
    </source>
</evidence>
<evidence type="ECO:0008006" key="10">
    <source>
        <dbReference type="Google" id="ProtNLM"/>
    </source>
</evidence>
<dbReference type="InterPro" id="IPR032817">
    <property type="entry name" value="Mon2_C"/>
</dbReference>
<dbReference type="HOGENOM" id="CLU_001169_1_0_1"/>
<dbReference type="InterPro" id="IPR032629">
    <property type="entry name" value="DCB_dom"/>
</dbReference>
<dbReference type="GO" id="GO:0015031">
    <property type="term" value="P:protein transport"/>
    <property type="evidence" value="ECO:0007669"/>
    <property type="project" value="UniProtKB-KW"/>
</dbReference>
<name>A0A0C3BE24_SERVB</name>
<dbReference type="STRING" id="933852.A0A0C3BE24"/>
<evidence type="ECO:0000259" key="6">
    <source>
        <dbReference type="Pfam" id="PF16206"/>
    </source>
</evidence>
<dbReference type="InterPro" id="IPR016024">
    <property type="entry name" value="ARM-type_fold"/>
</dbReference>
<evidence type="ECO:0000256" key="2">
    <source>
        <dbReference type="ARBA" id="ARBA00022448"/>
    </source>
</evidence>
<evidence type="ECO:0000256" key="3">
    <source>
        <dbReference type="ARBA" id="ARBA00022927"/>
    </source>
</evidence>
<dbReference type="GO" id="GO:0005794">
    <property type="term" value="C:Golgi apparatus"/>
    <property type="evidence" value="ECO:0007669"/>
    <property type="project" value="UniProtKB-ARBA"/>
</dbReference>
<feature type="domain" description="Mon2/Sec7/BIG1-like dimerisation and cyclophilin-binding" evidence="7">
    <location>
        <begin position="4"/>
        <end position="169"/>
    </location>
</feature>
<dbReference type="Pfam" id="PF12783">
    <property type="entry name" value="Sec7-like_HUS"/>
    <property type="match status" value="1"/>
</dbReference>
<evidence type="ECO:0000256" key="4">
    <source>
        <dbReference type="SAM" id="MobiDB-lite"/>
    </source>
</evidence>